<keyword evidence="1" id="KW-0472">Membrane</keyword>
<protein>
    <submittedName>
        <fullName evidence="2">Uncharacterized protein</fullName>
    </submittedName>
</protein>
<evidence type="ECO:0000313" key="3">
    <source>
        <dbReference type="Proteomes" id="UP000000593"/>
    </source>
</evidence>
<organism evidence="2 3">
    <name type="scientific">Photobacterium profundum (strain SS9)</name>
    <dbReference type="NCBI Taxonomy" id="298386"/>
    <lineage>
        <taxon>Bacteria</taxon>
        <taxon>Pseudomonadati</taxon>
        <taxon>Pseudomonadota</taxon>
        <taxon>Gammaproteobacteria</taxon>
        <taxon>Vibrionales</taxon>
        <taxon>Vibrionaceae</taxon>
        <taxon>Photobacterium</taxon>
    </lineage>
</organism>
<gene>
    <name evidence="2" type="ordered locus">PBPRB1188</name>
</gene>
<feature type="transmembrane region" description="Helical" evidence="1">
    <location>
        <begin position="32"/>
        <end position="50"/>
    </location>
</feature>
<dbReference type="EMBL" id="CR378678">
    <property type="protein sequence ID" value="CAG23060.1"/>
    <property type="molecule type" value="Genomic_DNA"/>
</dbReference>
<evidence type="ECO:0000256" key="1">
    <source>
        <dbReference type="SAM" id="Phobius"/>
    </source>
</evidence>
<feature type="transmembrane region" description="Helical" evidence="1">
    <location>
        <begin position="62"/>
        <end position="81"/>
    </location>
</feature>
<keyword evidence="1" id="KW-0812">Transmembrane</keyword>
<dbReference type="AlphaFoldDB" id="Q6LI20"/>
<dbReference type="KEGG" id="ppr:PBPRB1188"/>
<proteinExistence type="predicted"/>
<accession>Q6LI20</accession>
<feature type="transmembrane region" description="Helical" evidence="1">
    <location>
        <begin position="6"/>
        <end position="23"/>
    </location>
</feature>
<dbReference type="HOGENOM" id="CLU_2424374_0_0_6"/>
<evidence type="ECO:0000313" key="2">
    <source>
        <dbReference type="EMBL" id="CAG23060.1"/>
    </source>
</evidence>
<sequence length="91" mass="10577">MFWVIALIASFVFLFGDFSYYFHQRRCGKKIVITRTLSLLLSSFLPMFALVNLLELLPESEITFTVLTILTSGLCVILTALSERYRYKQEK</sequence>
<dbReference type="Proteomes" id="UP000000593">
    <property type="component" value="Chromosome 2"/>
</dbReference>
<name>Q6LI20_PHOPR</name>
<keyword evidence="1" id="KW-1133">Transmembrane helix</keyword>
<dbReference type="RefSeq" id="WP_011221249.1">
    <property type="nucleotide sequence ID" value="NC_006371.1"/>
</dbReference>
<reference evidence="3" key="1">
    <citation type="journal article" date="2005" name="Science">
        <title>Life at depth: Photobacterium profundum genome sequence and expression analysis.</title>
        <authorList>
            <person name="Vezzi A."/>
            <person name="Campanaro S."/>
            <person name="D'Angelo M."/>
            <person name="Simonato F."/>
            <person name="Vitulo N."/>
            <person name="Lauro F.M."/>
            <person name="Cestaro A."/>
            <person name="Malacrida G."/>
            <person name="Simionati B."/>
            <person name="Cannata N."/>
            <person name="Romualdi C."/>
            <person name="Bartlett D.H."/>
            <person name="Valle G."/>
        </authorList>
    </citation>
    <scope>NUCLEOTIDE SEQUENCE [LARGE SCALE GENOMIC DNA]</scope>
    <source>
        <strain evidence="3">ATCC BAA-1253 / SS9</strain>
    </source>
</reference>
<keyword evidence="3" id="KW-1185">Reference proteome</keyword>